<evidence type="ECO:0000256" key="3">
    <source>
        <dbReference type="ARBA" id="ARBA00022692"/>
    </source>
</evidence>
<keyword evidence="6" id="KW-0472">Membrane</keyword>
<dbReference type="EMBL" id="CP000554">
    <property type="protein sequence ID" value="ABM77752.1"/>
    <property type="molecule type" value="Genomic_DNA"/>
</dbReference>
<dbReference type="KEGG" id="pmf:P9303_10031"/>
<sequence>MILIVLLPVLLAATWAFINIRGAALRQQGLGLVSKNKG</sequence>
<evidence type="ECO:0000256" key="2">
    <source>
        <dbReference type="ARBA" id="ARBA00022531"/>
    </source>
</evidence>
<dbReference type="AlphaFoldDB" id="A2C8E2"/>
<keyword evidence="3" id="KW-0812">Transmembrane</keyword>
<keyword evidence="2" id="KW-0602">Photosynthesis</keyword>
<proteinExistence type="predicted"/>
<dbReference type="GO" id="GO:0009523">
    <property type="term" value="C:photosystem II"/>
    <property type="evidence" value="ECO:0007669"/>
    <property type="project" value="UniProtKB-KW"/>
</dbReference>
<evidence type="ECO:0000256" key="1">
    <source>
        <dbReference type="ARBA" id="ARBA00004370"/>
    </source>
</evidence>
<dbReference type="NCBIfam" id="NF009711">
    <property type="entry name" value="PRK13240.1"/>
    <property type="match status" value="1"/>
</dbReference>
<reference evidence="8 9" key="1">
    <citation type="journal article" date="2007" name="PLoS Genet.">
        <title>Patterns and implications of gene gain and loss in the evolution of Prochlorococcus.</title>
        <authorList>
            <person name="Kettler G.C."/>
            <person name="Martiny A.C."/>
            <person name="Huang K."/>
            <person name="Zucker J."/>
            <person name="Coleman M.L."/>
            <person name="Rodrigue S."/>
            <person name="Chen F."/>
            <person name="Lapidus A."/>
            <person name="Ferriera S."/>
            <person name="Johnson J."/>
            <person name="Steglich C."/>
            <person name="Church G.M."/>
            <person name="Richardson P."/>
            <person name="Chisholm S.W."/>
        </authorList>
    </citation>
    <scope>NUCLEOTIDE SEQUENCE [LARGE SCALE GENOMIC DNA]</scope>
    <source>
        <strain evidence="8 9">MIT 9303</strain>
    </source>
</reference>
<evidence type="ECO:0000256" key="4">
    <source>
        <dbReference type="ARBA" id="ARBA00022989"/>
    </source>
</evidence>
<dbReference type="GO" id="GO:0015979">
    <property type="term" value="P:photosynthesis"/>
    <property type="evidence" value="ECO:0007669"/>
    <property type="project" value="UniProtKB-KW"/>
</dbReference>
<evidence type="ECO:0000313" key="9">
    <source>
        <dbReference type="Proteomes" id="UP000002274"/>
    </source>
</evidence>
<dbReference type="BioCyc" id="PMAR59922:G1G80-907-MONOMER"/>
<dbReference type="STRING" id="59922.P9303_10031"/>
<dbReference type="RefSeq" id="WP_011825657.1">
    <property type="nucleotide sequence ID" value="NC_008820.1"/>
</dbReference>
<name>A2C8E2_PROM3</name>
<dbReference type="InterPro" id="IPR009388">
    <property type="entry name" value="PSII_PsbY"/>
</dbReference>
<keyword evidence="7" id="KW-0604">Photosystem II</keyword>
<evidence type="ECO:0000313" key="8">
    <source>
        <dbReference type="EMBL" id="ABM77752.1"/>
    </source>
</evidence>
<accession>A2C8E2</accession>
<comment type="subcellular location">
    <subcellularLocation>
        <location evidence="1">Membrane</location>
    </subcellularLocation>
</comment>
<protein>
    <submittedName>
        <fullName evidence="8">Possible Photosystem II reaction center Y protein (PsbY)</fullName>
    </submittedName>
</protein>
<keyword evidence="5" id="KW-0793">Thylakoid</keyword>
<evidence type="ECO:0000256" key="7">
    <source>
        <dbReference type="ARBA" id="ARBA00023276"/>
    </source>
</evidence>
<dbReference type="Pfam" id="PF06298">
    <property type="entry name" value="PsbY"/>
    <property type="match status" value="1"/>
</dbReference>
<dbReference type="Proteomes" id="UP000002274">
    <property type="component" value="Chromosome"/>
</dbReference>
<dbReference type="HOGENOM" id="CLU_3331542_0_0_3"/>
<organism evidence="8 9">
    <name type="scientific">Prochlorococcus marinus (strain MIT 9303)</name>
    <dbReference type="NCBI Taxonomy" id="59922"/>
    <lineage>
        <taxon>Bacteria</taxon>
        <taxon>Bacillati</taxon>
        <taxon>Cyanobacteriota</taxon>
        <taxon>Cyanophyceae</taxon>
        <taxon>Synechococcales</taxon>
        <taxon>Prochlorococcaceae</taxon>
        <taxon>Prochlorococcus</taxon>
    </lineage>
</organism>
<evidence type="ECO:0000256" key="6">
    <source>
        <dbReference type="ARBA" id="ARBA00023136"/>
    </source>
</evidence>
<gene>
    <name evidence="8" type="ordered locus">P9303_10031</name>
</gene>
<keyword evidence="4" id="KW-1133">Transmembrane helix</keyword>
<dbReference type="GO" id="GO:0030145">
    <property type="term" value="F:manganese ion binding"/>
    <property type="evidence" value="ECO:0007669"/>
    <property type="project" value="InterPro"/>
</dbReference>
<evidence type="ECO:0000256" key="5">
    <source>
        <dbReference type="ARBA" id="ARBA00023078"/>
    </source>
</evidence>